<feature type="transmembrane region" description="Helical" evidence="1">
    <location>
        <begin position="12"/>
        <end position="30"/>
    </location>
</feature>
<gene>
    <name evidence="2" type="ORF">C7440_2946</name>
</gene>
<dbReference type="AlphaFoldDB" id="A0A2U1CK78"/>
<keyword evidence="3" id="KW-1185">Reference proteome</keyword>
<keyword evidence="1" id="KW-1133">Transmembrane helix</keyword>
<evidence type="ECO:0000313" key="2">
    <source>
        <dbReference type="EMBL" id="PVY61395.1"/>
    </source>
</evidence>
<dbReference type="Proteomes" id="UP000246145">
    <property type="component" value="Unassembled WGS sequence"/>
</dbReference>
<dbReference type="RefSeq" id="WP_116519046.1">
    <property type="nucleotide sequence ID" value="NZ_JACCEX010000004.1"/>
</dbReference>
<evidence type="ECO:0000256" key="1">
    <source>
        <dbReference type="SAM" id="Phobius"/>
    </source>
</evidence>
<evidence type="ECO:0008006" key="4">
    <source>
        <dbReference type="Google" id="ProtNLM"/>
    </source>
</evidence>
<keyword evidence="1" id="KW-0812">Transmembrane</keyword>
<evidence type="ECO:0000313" key="3">
    <source>
        <dbReference type="Proteomes" id="UP000246145"/>
    </source>
</evidence>
<accession>A0A2U1CK78</accession>
<reference evidence="2 3" key="1">
    <citation type="submission" date="2018-04" db="EMBL/GenBank/DDBJ databases">
        <title>Genomic Encyclopedia of Type Strains, Phase IV (KMG-IV): sequencing the most valuable type-strain genomes for metagenomic binning, comparative biology and taxonomic classification.</title>
        <authorList>
            <person name="Goeker M."/>
        </authorList>
    </citation>
    <scope>NUCLEOTIDE SEQUENCE [LARGE SCALE GENOMIC DNA]</scope>
    <source>
        <strain evidence="2 3">DSM 10065</strain>
    </source>
</reference>
<keyword evidence="1" id="KW-0472">Membrane</keyword>
<protein>
    <recommendedName>
        <fullName evidence="4">Flp pilus-assembly TadE/G-like protein</fullName>
    </recommendedName>
</protein>
<proteinExistence type="predicted"/>
<organism evidence="2 3">
    <name type="scientific">Pusillimonas noertemannii</name>
    <dbReference type="NCBI Taxonomy" id="305977"/>
    <lineage>
        <taxon>Bacteria</taxon>
        <taxon>Pseudomonadati</taxon>
        <taxon>Pseudomonadota</taxon>
        <taxon>Betaproteobacteria</taxon>
        <taxon>Burkholderiales</taxon>
        <taxon>Alcaligenaceae</taxon>
        <taxon>Pusillimonas</taxon>
    </lineage>
</organism>
<dbReference type="OrthoDB" id="5493674at2"/>
<sequence>MNPQQQGGQALVWGMLLAAVASVVLVRYFATGQMVAAKARQLHGLDAAAYSGALVQARALNMLALLNRSQVGHQVAMAHLVTLGTWAFLGGAESRQATTGNPPVYLIAMLFGAGHGSAYAAAKSANGLESLAQTPGKLALAHTEHDRLVHHVLGAVQHDIVNTLPQARYQAMQQVLRRHYHGESSSLEVEHDDWPGSIQLHAGGRHLASFVRNVAGRYDFLSPRNHTARNPWPVQARCPARRHELRRRGQTQLDQTGVWQSIDTQSFHALRSNRWIGCYFREYAMGWGWIPTAREQRTDSPHVENPPDDFSSQDFWRWVQEATDWDIFSGDANPLANSRAVAARPHWRSLGLPDYFDVAEGASAAPMGFSLRLRRAGPEGITITTRSAAETFFARPGERADRSFERANLFHPFWQARLRSSDRALSGAEAP</sequence>
<dbReference type="EMBL" id="QEKO01000004">
    <property type="protein sequence ID" value="PVY61395.1"/>
    <property type="molecule type" value="Genomic_DNA"/>
</dbReference>
<dbReference type="STRING" id="1231391.GCA_000308195_00877"/>
<comment type="caution">
    <text evidence="2">The sequence shown here is derived from an EMBL/GenBank/DDBJ whole genome shotgun (WGS) entry which is preliminary data.</text>
</comment>
<name>A0A2U1CK78_9BURK</name>